<keyword evidence="14" id="KW-1185">Reference proteome</keyword>
<dbReference type="OMA" id="RGACING"/>
<keyword evidence="8" id="KW-1133">Transmembrane helix</keyword>
<keyword evidence="7" id="KW-0677">Repeat</keyword>
<dbReference type="InParanoid" id="A0A7N2L3M5"/>
<evidence type="ECO:0000256" key="4">
    <source>
        <dbReference type="ARBA" id="ARBA00022614"/>
    </source>
</evidence>
<dbReference type="GO" id="GO:0005886">
    <property type="term" value="C:plasma membrane"/>
    <property type="evidence" value="ECO:0007669"/>
    <property type="project" value="UniProtKB-SubCell"/>
</dbReference>
<dbReference type="InterPro" id="IPR013210">
    <property type="entry name" value="LRR_N_plant-typ"/>
</dbReference>
<keyword evidence="11" id="KW-0325">Glycoprotein</keyword>
<feature type="domain" description="Leucine-rich repeat-containing N-terminal plant-type" evidence="12">
    <location>
        <begin position="15"/>
        <end position="34"/>
    </location>
</feature>
<keyword evidence="5" id="KW-0812">Transmembrane</keyword>
<sequence length="523" mass="58707">MSSDHFFEYHGSYPKMKSWKNDTDCCSWDGVTCNTKTGQVVGLNLSYNWLYGPLSPKSNLFNLHHFQKLDLSYNDFNSSTIPSSFSQLSILTHLNLSYSKLSGQIPSEISRLTNLISLDLYSNFFRNPSDELEILHLSKMGLEALLQNMTNMRDLHLALLPKIQAIDLSGNKFLTGFLPEFPYGSPLKELHLSRTRFSGKLPSSIGNLKALNVLSLYDANFYGEFPNLIGNLNSLNILDLFINNILGEIPSSIGNLSQLIRLSFSSNNFNAQLPSTLGNLIGQIPQCLGDFSNSLLVLNLRNNRFHGNLSETFIEGSNLKTLDFSYNQIQGKIPRSLVKCKMLEVLNLGNNNKNDTFPFWLESSPELQILILPGNGFHGAIWDAHNNFSGKLPSQYFKTWTGMVIVPDKDKLQPKYMGDDFYYKDSITVMNKCLEMELVRISIIFTSIDLSNNRFHGDILDTLGILKALIVLNLSSNSFTSPIPSSLGSLIELESLDLSQNELSGEIPQELTSLTFLEYLNLS</sequence>
<evidence type="ECO:0000256" key="1">
    <source>
        <dbReference type="ARBA" id="ARBA00004236"/>
    </source>
</evidence>
<evidence type="ECO:0000256" key="3">
    <source>
        <dbReference type="ARBA" id="ARBA00022475"/>
    </source>
</evidence>
<dbReference type="Gramene" id="QL03p007264:mrna">
    <property type="protein sequence ID" value="QL03p007264:mrna"/>
    <property type="gene ID" value="QL03p007264"/>
</dbReference>
<evidence type="ECO:0000256" key="10">
    <source>
        <dbReference type="ARBA" id="ARBA00023170"/>
    </source>
</evidence>
<dbReference type="AlphaFoldDB" id="A0A7N2L3M5"/>
<evidence type="ECO:0000256" key="11">
    <source>
        <dbReference type="ARBA" id="ARBA00023180"/>
    </source>
</evidence>
<evidence type="ECO:0000313" key="13">
    <source>
        <dbReference type="EnsemblPlants" id="QL03p007264:mrna"/>
    </source>
</evidence>
<evidence type="ECO:0000256" key="7">
    <source>
        <dbReference type="ARBA" id="ARBA00022737"/>
    </source>
</evidence>
<dbReference type="FunFam" id="3.80.10.10:FF:000041">
    <property type="entry name" value="LRR receptor-like serine/threonine-protein kinase ERECTA"/>
    <property type="match status" value="1"/>
</dbReference>
<keyword evidence="10" id="KW-0675">Receptor</keyword>
<dbReference type="InterPro" id="IPR046956">
    <property type="entry name" value="RLP23-like"/>
</dbReference>
<dbReference type="PANTHER" id="PTHR48061">
    <property type="entry name" value="LEUCINE-RICH REPEAT RECEPTOR PROTEIN KINASE EMS1-LIKE-RELATED"/>
    <property type="match status" value="1"/>
</dbReference>
<reference evidence="13 14" key="1">
    <citation type="journal article" date="2016" name="G3 (Bethesda)">
        <title>First Draft Assembly and Annotation of the Genome of a California Endemic Oak Quercus lobata Nee (Fagaceae).</title>
        <authorList>
            <person name="Sork V.L."/>
            <person name="Fitz-Gibbon S.T."/>
            <person name="Puiu D."/>
            <person name="Crepeau M."/>
            <person name="Gugger P.F."/>
            <person name="Sherman R."/>
            <person name="Stevens K."/>
            <person name="Langley C.H."/>
            <person name="Pellegrini M."/>
            <person name="Salzberg S.L."/>
        </authorList>
    </citation>
    <scope>NUCLEOTIDE SEQUENCE [LARGE SCALE GENOMIC DNA]</scope>
    <source>
        <strain evidence="13 14">cv. SW786</strain>
    </source>
</reference>
<proteinExistence type="predicted"/>
<dbReference type="Pfam" id="PF08263">
    <property type="entry name" value="LRRNT_2"/>
    <property type="match status" value="1"/>
</dbReference>
<organism evidence="13 14">
    <name type="scientific">Quercus lobata</name>
    <name type="common">Valley oak</name>
    <dbReference type="NCBI Taxonomy" id="97700"/>
    <lineage>
        <taxon>Eukaryota</taxon>
        <taxon>Viridiplantae</taxon>
        <taxon>Streptophyta</taxon>
        <taxon>Embryophyta</taxon>
        <taxon>Tracheophyta</taxon>
        <taxon>Spermatophyta</taxon>
        <taxon>Magnoliopsida</taxon>
        <taxon>eudicotyledons</taxon>
        <taxon>Gunneridae</taxon>
        <taxon>Pentapetalae</taxon>
        <taxon>rosids</taxon>
        <taxon>fabids</taxon>
        <taxon>Fagales</taxon>
        <taxon>Fagaceae</taxon>
        <taxon>Quercus</taxon>
    </lineage>
</organism>
<keyword evidence="9" id="KW-0472">Membrane</keyword>
<dbReference type="SUPFAM" id="SSF52058">
    <property type="entry name" value="L domain-like"/>
    <property type="match status" value="1"/>
</dbReference>
<keyword evidence="4" id="KW-0433">Leucine-rich repeat</keyword>
<dbReference type="PANTHER" id="PTHR48061:SF2">
    <property type="entry name" value="RECEPTOR LIKE PROTEIN 30-LIKE"/>
    <property type="match status" value="1"/>
</dbReference>
<dbReference type="EnsemblPlants" id="QL03p007264:mrna">
    <property type="protein sequence ID" value="QL03p007264:mrna"/>
    <property type="gene ID" value="QL03p007264"/>
</dbReference>
<dbReference type="EMBL" id="LRBV02000003">
    <property type="status" value="NOT_ANNOTATED_CDS"/>
    <property type="molecule type" value="Genomic_DNA"/>
</dbReference>
<dbReference type="Proteomes" id="UP000594261">
    <property type="component" value="Chromosome 3"/>
</dbReference>
<keyword evidence="6" id="KW-0732">Signal</keyword>
<evidence type="ECO:0000256" key="8">
    <source>
        <dbReference type="ARBA" id="ARBA00022989"/>
    </source>
</evidence>
<dbReference type="SUPFAM" id="SSF52047">
    <property type="entry name" value="RNI-like"/>
    <property type="match status" value="1"/>
</dbReference>
<comment type="subcellular location">
    <subcellularLocation>
        <location evidence="1">Cell membrane</location>
    </subcellularLocation>
    <subcellularLocation>
        <location evidence="2">Membrane</location>
        <topology evidence="2">Single-pass type I membrane protein</topology>
    </subcellularLocation>
</comment>
<evidence type="ECO:0000313" key="14">
    <source>
        <dbReference type="Proteomes" id="UP000594261"/>
    </source>
</evidence>
<accession>A0A7N2L3M5</accession>
<dbReference type="Pfam" id="PF00560">
    <property type="entry name" value="LRR_1"/>
    <property type="match status" value="6"/>
</dbReference>
<dbReference type="InterPro" id="IPR001611">
    <property type="entry name" value="Leu-rich_rpt"/>
</dbReference>
<dbReference type="Pfam" id="PF13855">
    <property type="entry name" value="LRR_8"/>
    <property type="match status" value="1"/>
</dbReference>
<keyword evidence="3" id="KW-1003">Cell membrane</keyword>
<dbReference type="Gene3D" id="3.80.10.10">
    <property type="entry name" value="Ribonuclease Inhibitor"/>
    <property type="match status" value="4"/>
</dbReference>
<evidence type="ECO:0000256" key="6">
    <source>
        <dbReference type="ARBA" id="ARBA00022729"/>
    </source>
</evidence>
<evidence type="ECO:0000256" key="9">
    <source>
        <dbReference type="ARBA" id="ARBA00023136"/>
    </source>
</evidence>
<protein>
    <recommendedName>
        <fullName evidence="12">Leucine-rich repeat-containing N-terminal plant-type domain-containing protein</fullName>
    </recommendedName>
</protein>
<evidence type="ECO:0000256" key="2">
    <source>
        <dbReference type="ARBA" id="ARBA00004479"/>
    </source>
</evidence>
<name>A0A7N2L3M5_QUELO</name>
<evidence type="ECO:0000256" key="5">
    <source>
        <dbReference type="ARBA" id="ARBA00022692"/>
    </source>
</evidence>
<dbReference type="FunFam" id="3.80.10.10:FF:000383">
    <property type="entry name" value="Leucine-rich repeat receptor protein kinase EMS1"/>
    <property type="match status" value="1"/>
</dbReference>
<evidence type="ECO:0000259" key="12">
    <source>
        <dbReference type="Pfam" id="PF08263"/>
    </source>
</evidence>
<reference evidence="13" key="2">
    <citation type="submission" date="2021-01" db="UniProtKB">
        <authorList>
            <consortium name="EnsemblPlants"/>
        </authorList>
    </citation>
    <scope>IDENTIFICATION</scope>
</reference>
<dbReference type="InterPro" id="IPR032675">
    <property type="entry name" value="LRR_dom_sf"/>
</dbReference>